<dbReference type="GO" id="GO:0005737">
    <property type="term" value="C:cytoplasm"/>
    <property type="evidence" value="ECO:0007669"/>
    <property type="project" value="UniProtKB-SubCell"/>
</dbReference>
<dbReference type="InterPro" id="IPR002104">
    <property type="entry name" value="Integrase_catalytic"/>
</dbReference>
<evidence type="ECO:0000313" key="15">
    <source>
        <dbReference type="Proteomes" id="UP000199476"/>
    </source>
</evidence>
<dbReference type="InterPro" id="IPR050090">
    <property type="entry name" value="Tyrosine_recombinase_XerCD"/>
</dbReference>
<comment type="function">
    <text evidence="1">Site-specific tyrosine recombinase, which acts by catalyzing the cutting and rejoining of the recombining DNA molecules.</text>
</comment>
<dbReference type="InterPro" id="IPR044068">
    <property type="entry name" value="CB"/>
</dbReference>
<dbReference type="STRING" id="321763.SAMN04488692_11156"/>
<evidence type="ECO:0000256" key="7">
    <source>
        <dbReference type="ARBA" id="ARBA00022908"/>
    </source>
</evidence>
<dbReference type="PROSITE" id="PS51898">
    <property type="entry name" value="TYR_RECOMBINASE"/>
    <property type="match status" value="1"/>
</dbReference>
<protein>
    <submittedName>
        <fullName evidence="14">Tyrosine recombinase XerC subunit</fullName>
    </submittedName>
</protein>
<keyword evidence="9" id="KW-0233">DNA recombination</keyword>
<keyword evidence="8 11" id="KW-0238">DNA-binding</keyword>
<dbReference type="GO" id="GO:0006310">
    <property type="term" value="P:DNA recombination"/>
    <property type="evidence" value="ECO:0007669"/>
    <property type="project" value="UniProtKB-KW"/>
</dbReference>
<evidence type="ECO:0000313" key="14">
    <source>
        <dbReference type="EMBL" id="SDL91176.1"/>
    </source>
</evidence>
<evidence type="ECO:0000256" key="6">
    <source>
        <dbReference type="ARBA" id="ARBA00022829"/>
    </source>
</evidence>
<evidence type="ECO:0000256" key="11">
    <source>
        <dbReference type="PROSITE-ProRule" id="PRU01248"/>
    </source>
</evidence>
<keyword evidence="5" id="KW-0132">Cell division</keyword>
<keyword evidence="6" id="KW-0159">Chromosome partition</keyword>
<evidence type="ECO:0000259" key="12">
    <source>
        <dbReference type="PROSITE" id="PS51898"/>
    </source>
</evidence>
<reference evidence="14 15" key="1">
    <citation type="submission" date="2016-10" db="EMBL/GenBank/DDBJ databases">
        <authorList>
            <person name="de Groot N.N."/>
        </authorList>
    </citation>
    <scope>NUCLEOTIDE SEQUENCE [LARGE SCALE GENOMIC DNA]</scope>
    <source>
        <strain evidence="14 15">SLAS-1</strain>
    </source>
</reference>
<keyword evidence="4" id="KW-0963">Cytoplasm</keyword>
<dbReference type="Pfam" id="PF00589">
    <property type="entry name" value="Phage_integrase"/>
    <property type="match status" value="1"/>
</dbReference>
<evidence type="ECO:0000256" key="10">
    <source>
        <dbReference type="ARBA" id="ARBA00023306"/>
    </source>
</evidence>
<evidence type="ECO:0000256" key="1">
    <source>
        <dbReference type="ARBA" id="ARBA00003283"/>
    </source>
</evidence>
<dbReference type="PANTHER" id="PTHR30349">
    <property type="entry name" value="PHAGE INTEGRASE-RELATED"/>
    <property type="match status" value="1"/>
</dbReference>
<dbReference type="AlphaFoldDB" id="A0A1G9NX46"/>
<dbReference type="GO" id="GO:0015074">
    <property type="term" value="P:DNA integration"/>
    <property type="evidence" value="ECO:0007669"/>
    <property type="project" value="UniProtKB-KW"/>
</dbReference>
<evidence type="ECO:0000256" key="4">
    <source>
        <dbReference type="ARBA" id="ARBA00022490"/>
    </source>
</evidence>
<evidence type="ECO:0000259" key="13">
    <source>
        <dbReference type="PROSITE" id="PS51900"/>
    </source>
</evidence>
<dbReference type="GO" id="GO:0051301">
    <property type="term" value="P:cell division"/>
    <property type="evidence" value="ECO:0007669"/>
    <property type="project" value="UniProtKB-KW"/>
</dbReference>
<keyword evidence="7" id="KW-0229">DNA integration</keyword>
<dbReference type="SUPFAM" id="SSF56349">
    <property type="entry name" value="DNA breaking-rejoining enzymes"/>
    <property type="match status" value="1"/>
</dbReference>
<proteinExistence type="inferred from homology"/>
<dbReference type="InterPro" id="IPR013762">
    <property type="entry name" value="Integrase-like_cat_sf"/>
</dbReference>
<dbReference type="OrthoDB" id="9801717at2"/>
<dbReference type="Gene3D" id="1.10.443.10">
    <property type="entry name" value="Intergrase catalytic core"/>
    <property type="match status" value="1"/>
</dbReference>
<dbReference type="EMBL" id="FNGO01000011">
    <property type="protein sequence ID" value="SDL91176.1"/>
    <property type="molecule type" value="Genomic_DNA"/>
</dbReference>
<evidence type="ECO:0000256" key="3">
    <source>
        <dbReference type="ARBA" id="ARBA00008857"/>
    </source>
</evidence>
<dbReference type="GO" id="GO:0007059">
    <property type="term" value="P:chromosome segregation"/>
    <property type="evidence" value="ECO:0007669"/>
    <property type="project" value="UniProtKB-KW"/>
</dbReference>
<evidence type="ECO:0000256" key="5">
    <source>
        <dbReference type="ARBA" id="ARBA00022618"/>
    </source>
</evidence>
<dbReference type="RefSeq" id="WP_089760266.1">
    <property type="nucleotide sequence ID" value="NZ_FNGO01000011.1"/>
</dbReference>
<accession>A0A1G9NX46</accession>
<comment type="subcellular location">
    <subcellularLocation>
        <location evidence="2">Cytoplasm</location>
    </subcellularLocation>
</comment>
<feature type="domain" description="Tyr recombinase" evidence="12">
    <location>
        <begin position="117"/>
        <end position="304"/>
    </location>
</feature>
<dbReference type="InterPro" id="IPR010998">
    <property type="entry name" value="Integrase_recombinase_N"/>
</dbReference>
<feature type="domain" description="Core-binding (CB)" evidence="13">
    <location>
        <begin position="4"/>
        <end position="95"/>
    </location>
</feature>
<dbReference type="PANTHER" id="PTHR30349:SF77">
    <property type="entry name" value="TYROSINE RECOMBINASE XERC"/>
    <property type="match status" value="1"/>
</dbReference>
<dbReference type="Gene3D" id="1.10.150.130">
    <property type="match status" value="1"/>
</dbReference>
<gene>
    <name evidence="14" type="ORF">SAMN04488692_11156</name>
</gene>
<dbReference type="Pfam" id="PF02899">
    <property type="entry name" value="Phage_int_SAM_1"/>
    <property type="match status" value="1"/>
</dbReference>
<keyword evidence="10" id="KW-0131">Cell cycle</keyword>
<dbReference type="InterPro" id="IPR011010">
    <property type="entry name" value="DNA_brk_join_enz"/>
</dbReference>
<comment type="similarity">
    <text evidence="3">Belongs to the 'phage' integrase family.</text>
</comment>
<keyword evidence="15" id="KW-1185">Reference proteome</keyword>
<evidence type="ECO:0000256" key="8">
    <source>
        <dbReference type="ARBA" id="ARBA00023125"/>
    </source>
</evidence>
<evidence type="ECO:0000256" key="9">
    <source>
        <dbReference type="ARBA" id="ARBA00023172"/>
    </source>
</evidence>
<dbReference type="PROSITE" id="PS51900">
    <property type="entry name" value="CB"/>
    <property type="match status" value="1"/>
</dbReference>
<name>A0A1G9NX46_9FIRM</name>
<dbReference type="Proteomes" id="UP000199476">
    <property type="component" value="Unassembled WGS sequence"/>
</dbReference>
<dbReference type="GO" id="GO:0003677">
    <property type="term" value="F:DNA binding"/>
    <property type="evidence" value="ECO:0007669"/>
    <property type="project" value="UniProtKB-UniRule"/>
</dbReference>
<evidence type="ECO:0000256" key="2">
    <source>
        <dbReference type="ARBA" id="ARBA00004496"/>
    </source>
</evidence>
<dbReference type="InterPro" id="IPR004107">
    <property type="entry name" value="Integrase_SAM-like_N"/>
</dbReference>
<sequence>MESVTFETAVYRFRRHLLVEKSYSGLTVKEYTSDLNLFKEYLKENYDFSDNFAVPKINKFHMAEFLGDIVIEKENSPVTRNRKLFSLRSFFKFLVRNSYLEENPAEDIETSKTERRAEPIYMKTNQARKYLRTVRNSSSRYKLRDLAIIKIFLYAGLRVSELVNLDLENIDFDDESLKFYGKGNKERFVPLHEDVITTIIEYLDNREEMKKKDDDAEKALFLSARGNRISVRTVQHTVKKYAREAGLRNSEKITPHKLRHTFATTLYKETKDLNVLKDLLGHQDISATQIYTHTDPEQKKDAIDDMPDF</sequence>
<organism evidence="14 15">
    <name type="scientific">Halarsenatibacter silvermanii</name>
    <dbReference type="NCBI Taxonomy" id="321763"/>
    <lineage>
        <taxon>Bacteria</taxon>
        <taxon>Bacillati</taxon>
        <taxon>Bacillota</taxon>
        <taxon>Clostridia</taxon>
        <taxon>Halanaerobiales</taxon>
        <taxon>Halarsenatibacteraceae</taxon>
        <taxon>Halarsenatibacter</taxon>
    </lineage>
</organism>